<dbReference type="OrthoDB" id="3578597at2"/>
<comment type="caution">
    <text evidence="1">The sequence shown here is derived from an EMBL/GenBank/DDBJ whole genome shotgun (WGS) entry which is preliminary data.</text>
</comment>
<dbReference type="RefSeq" id="WP_132428209.1">
    <property type="nucleotide sequence ID" value="NZ_SMFZ01000002.1"/>
</dbReference>
<dbReference type="AlphaFoldDB" id="A0A4R1HGJ3"/>
<gene>
    <name evidence="1" type="ORF">EV378_3816</name>
</gene>
<protein>
    <submittedName>
        <fullName evidence="1">Uncharacterized protein</fullName>
    </submittedName>
</protein>
<keyword evidence="2" id="KW-1185">Reference proteome</keyword>
<sequence>MNHQQRAALRADREAVLAAAAWLRHAAVQRSYAGLDRPEHAFSLASMLEMFAIRIADQDPAYRLYVVRVCRELVGDGMDRPTVRRTRRR</sequence>
<name>A0A4R1HGJ3_PSEEN</name>
<accession>A0A4R1HGJ3</accession>
<proteinExistence type="predicted"/>
<organism evidence="1 2">
    <name type="scientific">Pseudonocardia endophytica</name>
    <dbReference type="NCBI Taxonomy" id="401976"/>
    <lineage>
        <taxon>Bacteria</taxon>
        <taxon>Bacillati</taxon>
        <taxon>Actinomycetota</taxon>
        <taxon>Actinomycetes</taxon>
        <taxon>Pseudonocardiales</taxon>
        <taxon>Pseudonocardiaceae</taxon>
        <taxon>Pseudonocardia</taxon>
    </lineage>
</organism>
<reference evidence="1 2" key="1">
    <citation type="submission" date="2019-03" db="EMBL/GenBank/DDBJ databases">
        <title>Sequencing the genomes of 1000 actinobacteria strains.</title>
        <authorList>
            <person name="Klenk H.-P."/>
        </authorList>
    </citation>
    <scope>NUCLEOTIDE SEQUENCE [LARGE SCALE GENOMIC DNA]</scope>
    <source>
        <strain evidence="1 2">DSM 44969</strain>
    </source>
</reference>
<dbReference type="Proteomes" id="UP000295560">
    <property type="component" value="Unassembled WGS sequence"/>
</dbReference>
<evidence type="ECO:0000313" key="2">
    <source>
        <dbReference type="Proteomes" id="UP000295560"/>
    </source>
</evidence>
<evidence type="ECO:0000313" key="1">
    <source>
        <dbReference type="EMBL" id="TCK19873.1"/>
    </source>
</evidence>
<dbReference type="EMBL" id="SMFZ01000002">
    <property type="protein sequence ID" value="TCK19873.1"/>
    <property type="molecule type" value="Genomic_DNA"/>
</dbReference>